<evidence type="ECO:0000313" key="2">
    <source>
        <dbReference type="EMBL" id="TDD24882.1"/>
    </source>
</evidence>
<feature type="region of interest" description="Disordered" evidence="1">
    <location>
        <begin position="1"/>
        <end position="60"/>
    </location>
</feature>
<evidence type="ECO:0000313" key="3">
    <source>
        <dbReference type="Proteomes" id="UP000294543"/>
    </source>
</evidence>
<accession>A0A4R4X3Q6</accession>
<organism evidence="2 3">
    <name type="scientific">Nonomuraea diastatica</name>
    <dbReference type="NCBI Taxonomy" id="1848329"/>
    <lineage>
        <taxon>Bacteria</taxon>
        <taxon>Bacillati</taxon>
        <taxon>Actinomycetota</taxon>
        <taxon>Actinomycetes</taxon>
        <taxon>Streptosporangiales</taxon>
        <taxon>Streptosporangiaceae</taxon>
        <taxon>Nonomuraea</taxon>
    </lineage>
</organism>
<comment type="caution">
    <text evidence="2">The sequence shown here is derived from an EMBL/GenBank/DDBJ whole genome shotgun (WGS) entry which is preliminary data.</text>
</comment>
<protein>
    <submittedName>
        <fullName evidence="2">Lasso RiPP family leader peptide-containing protein</fullName>
    </submittedName>
</protein>
<sequence length="60" mass="6417">MRFSGLNESASADDLVGPPCENSDSPYMPPRIVDFGDVRELTKGSSGNGSADANSQYYWG</sequence>
<dbReference type="Proteomes" id="UP000294543">
    <property type="component" value="Unassembled WGS sequence"/>
</dbReference>
<gene>
    <name evidence="2" type="ORF">E1294_04115</name>
</gene>
<reference evidence="2 3" key="1">
    <citation type="submission" date="2019-03" db="EMBL/GenBank/DDBJ databases">
        <title>Draft genome sequences of novel Actinobacteria.</title>
        <authorList>
            <person name="Sahin N."/>
            <person name="Ay H."/>
            <person name="Saygin H."/>
        </authorList>
    </citation>
    <scope>NUCLEOTIDE SEQUENCE [LARGE SCALE GENOMIC DNA]</scope>
    <source>
        <strain evidence="2 3">KC712</strain>
    </source>
</reference>
<dbReference type="EMBL" id="SMKP01000008">
    <property type="protein sequence ID" value="TDD24882.1"/>
    <property type="molecule type" value="Genomic_DNA"/>
</dbReference>
<feature type="compositionally biased region" description="Low complexity" evidence="1">
    <location>
        <begin position="44"/>
        <end position="60"/>
    </location>
</feature>
<evidence type="ECO:0000256" key="1">
    <source>
        <dbReference type="SAM" id="MobiDB-lite"/>
    </source>
</evidence>
<dbReference type="AlphaFoldDB" id="A0A4R4X3Q6"/>
<keyword evidence="3" id="KW-1185">Reference proteome</keyword>
<dbReference type="NCBIfam" id="NF033521">
    <property type="entry name" value="lasso_leader_L3"/>
    <property type="match status" value="1"/>
</dbReference>
<proteinExistence type="predicted"/>
<name>A0A4R4X3Q6_9ACTN</name>
<feature type="compositionally biased region" description="Polar residues" evidence="1">
    <location>
        <begin position="1"/>
        <end position="10"/>
    </location>
</feature>